<evidence type="ECO:0000256" key="1">
    <source>
        <dbReference type="SAM" id="Phobius"/>
    </source>
</evidence>
<feature type="transmembrane region" description="Helical" evidence="1">
    <location>
        <begin position="21"/>
        <end position="39"/>
    </location>
</feature>
<evidence type="ECO:0000313" key="3">
    <source>
        <dbReference type="Proteomes" id="UP000323274"/>
    </source>
</evidence>
<dbReference type="PANTHER" id="PTHR40076:SF1">
    <property type="entry name" value="MEMBRANE PROTEIN"/>
    <property type="match status" value="1"/>
</dbReference>
<name>A0A5A5U1D4_LEUCI</name>
<protein>
    <submittedName>
        <fullName evidence="2">Membrane protein</fullName>
    </submittedName>
</protein>
<proteinExistence type="predicted"/>
<dbReference type="Pfam" id="PF06161">
    <property type="entry name" value="DUF975"/>
    <property type="match status" value="1"/>
</dbReference>
<keyword evidence="1" id="KW-0812">Transmembrane</keyword>
<reference evidence="2 3" key="1">
    <citation type="submission" date="2019-04" db="EMBL/GenBank/DDBJ databases">
        <title>A pseudo-fructophilic Leuconostoc citreum strain F192-5 isolated from peel of satsuma mandarin: the first report for isolation and characterization of strain-dependent fructophilic-like characteristics.</title>
        <authorList>
            <person name="Maeno S."/>
            <person name="Tanizawa Y."/>
            <person name="Kajikawa A."/>
            <person name="Kanesaki Y."/>
            <person name="Kubota E."/>
            <person name="Arita M."/>
            <person name="Leon D."/>
            <person name="Endo A."/>
        </authorList>
    </citation>
    <scope>NUCLEOTIDE SEQUENCE [LARGE SCALE GENOMIC DNA]</scope>
    <source>
        <strain evidence="2 3">F192-5</strain>
    </source>
</reference>
<comment type="caution">
    <text evidence="2">The sequence shown here is derived from an EMBL/GenBank/DDBJ whole genome shotgun (WGS) entry which is preliminary data.</text>
</comment>
<evidence type="ECO:0000313" key="2">
    <source>
        <dbReference type="EMBL" id="GDZ84278.1"/>
    </source>
</evidence>
<dbReference type="InterPro" id="IPR010380">
    <property type="entry name" value="DUF975"/>
</dbReference>
<dbReference type="EMBL" id="BJJW01000009">
    <property type="protein sequence ID" value="GDZ84278.1"/>
    <property type="molecule type" value="Genomic_DNA"/>
</dbReference>
<organism evidence="2 3">
    <name type="scientific">Leuconostoc citreum</name>
    <dbReference type="NCBI Taxonomy" id="33964"/>
    <lineage>
        <taxon>Bacteria</taxon>
        <taxon>Bacillati</taxon>
        <taxon>Bacillota</taxon>
        <taxon>Bacilli</taxon>
        <taxon>Lactobacillales</taxon>
        <taxon>Lactobacillaceae</taxon>
        <taxon>Leuconostoc</taxon>
    </lineage>
</organism>
<feature type="transmembrane region" description="Helical" evidence="1">
    <location>
        <begin position="202"/>
        <end position="227"/>
    </location>
</feature>
<dbReference type="RefSeq" id="WP_149334624.1">
    <property type="nucleotide sequence ID" value="NZ_BJJW01000009.1"/>
</dbReference>
<dbReference type="AlphaFoldDB" id="A0A5A5U1D4"/>
<dbReference type="Proteomes" id="UP000323274">
    <property type="component" value="Unassembled WGS sequence"/>
</dbReference>
<accession>A0A5A5U1D4</accession>
<feature type="transmembrane region" description="Helical" evidence="1">
    <location>
        <begin position="76"/>
        <end position="101"/>
    </location>
</feature>
<sequence length="254" mass="29127">MPNNRNIKTIAWARVTKHFKAAFLVSLVPMILTVLSVMSNHNRTTNFTDDRMLDNSDYTNVPHEINHFLQDNWPTILLVSLVIAAFLLIISAVMSAVATFFTESSVSGFIDWHETNVTPEHPIKAGFQLLTSMNFKIALLRAIYTILWSLLFIVPGIIKSLSYSQAIYLYRDDLRHGREIKTANTYISESRKMMYGFKGQLFIMYLSLIGWYFVTLITFGLANIFVLPYTLAIRAEFYIALRELLPPTEQNTVL</sequence>
<feature type="transmembrane region" description="Helical" evidence="1">
    <location>
        <begin position="138"/>
        <end position="158"/>
    </location>
</feature>
<keyword evidence="1" id="KW-0472">Membrane</keyword>
<keyword evidence="1" id="KW-1133">Transmembrane helix</keyword>
<gene>
    <name evidence="2" type="ORF">LCIT_15200</name>
</gene>
<dbReference type="PANTHER" id="PTHR40076">
    <property type="entry name" value="MEMBRANE PROTEIN-RELATED"/>
    <property type="match status" value="1"/>
</dbReference>